<dbReference type="GO" id="GO:0009229">
    <property type="term" value="P:thiamine diphosphate biosynthetic process"/>
    <property type="evidence" value="ECO:0007669"/>
    <property type="project" value="InterPro"/>
</dbReference>
<dbReference type="Pfam" id="PF04265">
    <property type="entry name" value="TPK_B1_binding"/>
    <property type="match status" value="1"/>
</dbReference>
<dbReference type="GO" id="GO:0030975">
    <property type="term" value="F:thiamine binding"/>
    <property type="evidence" value="ECO:0007669"/>
    <property type="project" value="InterPro"/>
</dbReference>
<dbReference type="Gene3D" id="3.40.50.10240">
    <property type="entry name" value="Thiamin pyrophosphokinase, catalytic domain"/>
    <property type="match status" value="1"/>
</dbReference>
<dbReference type="GO" id="GO:0016301">
    <property type="term" value="F:kinase activity"/>
    <property type="evidence" value="ECO:0007669"/>
    <property type="project" value="UniProtKB-KW"/>
</dbReference>
<dbReference type="EMBL" id="SLZZ01000021">
    <property type="protein sequence ID" value="TCS77030.1"/>
    <property type="molecule type" value="Genomic_DNA"/>
</dbReference>
<dbReference type="OrthoDB" id="9804377at2"/>
<sequence length="217" mass="24438">MSKRTVIVSGGLLEEEFATGILKDEETELIIGVDRGLTFLYEHGLLPDYIVGDFDSVPEKVIAYYKEKTKVPVRQFNPVKDATDTEIALRLCLELHRHNIWILGGTGTRVDHVWANVQTLKIALDAGADARIVDTHNQIRLLKEDFVLKREEAYGPYFSVFPLGGTVEDFNLKGAKYPLNHHDLTAFDSLCVSNEIMGDKLEISFPFGVVILMETRD</sequence>
<dbReference type="Proteomes" id="UP000295726">
    <property type="component" value="Unassembled WGS sequence"/>
</dbReference>
<dbReference type="GO" id="GO:0006772">
    <property type="term" value="P:thiamine metabolic process"/>
    <property type="evidence" value="ECO:0007669"/>
    <property type="project" value="UniProtKB-UniRule"/>
</dbReference>
<dbReference type="SUPFAM" id="SSF63862">
    <property type="entry name" value="Thiamin pyrophosphokinase, substrate-binding domain"/>
    <property type="match status" value="1"/>
</dbReference>
<dbReference type="CDD" id="cd07995">
    <property type="entry name" value="TPK"/>
    <property type="match status" value="1"/>
</dbReference>
<dbReference type="SMART" id="SM00983">
    <property type="entry name" value="TPK_B1_binding"/>
    <property type="match status" value="1"/>
</dbReference>
<dbReference type="GO" id="GO:0004788">
    <property type="term" value="F:thiamine diphosphokinase activity"/>
    <property type="evidence" value="ECO:0007669"/>
    <property type="project" value="UniProtKB-UniRule"/>
</dbReference>
<evidence type="ECO:0000256" key="5">
    <source>
        <dbReference type="NCBIfam" id="TIGR01378"/>
    </source>
</evidence>
<dbReference type="InterPro" id="IPR036371">
    <property type="entry name" value="TPK_B1-bd_sf"/>
</dbReference>
<protein>
    <recommendedName>
        <fullName evidence="5">Thiamine diphosphokinase</fullName>
        <ecNumber evidence="5">2.7.6.2</ecNumber>
    </recommendedName>
</protein>
<keyword evidence="4" id="KW-0067">ATP-binding</keyword>
<dbReference type="InterPro" id="IPR053149">
    <property type="entry name" value="TPK"/>
</dbReference>
<dbReference type="InterPro" id="IPR007373">
    <property type="entry name" value="Thiamin_PyroPKinase_B1-bd"/>
</dbReference>
<dbReference type="InterPro" id="IPR036759">
    <property type="entry name" value="TPK_catalytic_sf"/>
</dbReference>
<proteinExistence type="predicted"/>
<evidence type="ECO:0000313" key="7">
    <source>
        <dbReference type="EMBL" id="TCS77030.1"/>
    </source>
</evidence>
<gene>
    <name evidence="7" type="ORF">EDD59_12126</name>
</gene>
<name>A0A4R3K2X4_9FIRM</name>
<dbReference type="GO" id="GO:0005524">
    <property type="term" value="F:ATP binding"/>
    <property type="evidence" value="ECO:0007669"/>
    <property type="project" value="UniProtKB-KW"/>
</dbReference>
<keyword evidence="1" id="KW-0808">Transferase</keyword>
<dbReference type="PANTHER" id="PTHR41299:SF1">
    <property type="entry name" value="THIAMINE PYROPHOSPHOKINASE"/>
    <property type="match status" value="1"/>
</dbReference>
<evidence type="ECO:0000313" key="8">
    <source>
        <dbReference type="Proteomes" id="UP000295726"/>
    </source>
</evidence>
<dbReference type="RefSeq" id="WP_132382654.1">
    <property type="nucleotide sequence ID" value="NZ_DAIPCY010000004.1"/>
</dbReference>
<dbReference type="NCBIfam" id="TIGR01378">
    <property type="entry name" value="thi_PPkinase"/>
    <property type="match status" value="1"/>
</dbReference>
<reference evidence="7 8" key="1">
    <citation type="submission" date="2019-03" db="EMBL/GenBank/DDBJ databases">
        <title>Genomic Encyclopedia of Type Strains, Phase IV (KMG-IV): sequencing the most valuable type-strain genomes for metagenomic binning, comparative biology and taxonomic classification.</title>
        <authorList>
            <person name="Goeker M."/>
        </authorList>
    </citation>
    <scope>NUCLEOTIDE SEQUENCE [LARGE SCALE GENOMIC DNA]</scope>
    <source>
        <strain evidence="7 8">DSM 29489</strain>
    </source>
</reference>
<evidence type="ECO:0000256" key="2">
    <source>
        <dbReference type="ARBA" id="ARBA00022741"/>
    </source>
</evidence>
<dbReference type="Pfam" id="PF04263">
    <property type="entry name" value="TPK_catalytic"/>
    <property type="match status" value="1"/>
</dbReference>
<dbReference type="InterPro" id="IPR007371">
    <property type="entry name" value="TPK_catalytic"/>
</dbReference>
<keyword evidence="2" id="KW-0547">Nucleotide-binding</keyword>
<evidence type="ECO:0000256" key="1">
    <source>
        <dbReference type="ARBA" id="ARBA00022679"/>
    </source>
</evidence>
<feature type="domain" description="Thiamin pyrophosphokinase thiamin-binding" evidence="6">
    <location>
        <begin position="144"/>
        <end position="211"/>
    </location>
</feature>
<dbReference type="AlphaFoldDB" id="A0A4R3K2X4"/>
<dbReference type="EC" id="2.7.6.2" evidence="5"/>
<accession>A0A4R3K2X4</accession>
<dbReference type="SUPFAM" id="SSF63999">
    <property type="entry name" value="Thiamin pyrophosphokinase, catalytic domain"/>
    <property type="match status" value="1"/>
</dbReference>
<dbReference type="InterPro" id="IPR006282">
    <property type="entry name" value="Thi_PPkinase"/>
</dbReference>
<comment type="caution">
    <text evidence="7">The sequence shown here is derived from an EMBL/GenBank/DDBJ whole genome shotgun (WGS) entry which is preliminary data.</text>
</comment>
<dbReference type="PANTHER" id="PTHR41299">
    <property type="entry name" value="THIAMINE PYROPHOSPHOKINASE"/>
    <property type="match status" value="1"/>
</dbReference>
<evidence type="ECO:0000259" key="6">
    <source>
        <dbReference type="SMART" id="SM00983"/>
    </source>
</evidence>
<evidence type="ECO:0000256" key="4">
    <source>
        <dbReference type="ARBA" id="ARBA00022840"/>
    </source>
</evidence>
<organism evidence="7 8">
    <name type="scientific">Muricomes intestini</name>
    <dbReference type="NCBI Taxonomy" id="1796634"/>
    <lineage>
        <taxon>Bacteria</taxon>
        <taxon>Bacillati</taxon>
        <taxon>Bacillota</taxon>
        <taxon>Clostridia</taxon>
        <taxon>Lachnospirales</taxon>
        <taxon>Lachnospiraceae</taxon>
        <taxon>Muricomes</taxon>
    </lineage>
</organism>
<keyword evidence="3 7" id="KW-0418">Kinase</keyword>
<evidence type="ECO:0000256" key="3">
    <source>
        <dbReference type="ARBA" id="ARBA00022777"/>
    </source>
</evidence>
<keyword evidence="8" id="KW-1185">Reference proteome</keyword>